<gene>
    <name evidence="8" type="ORF">EEB11_18090</name>
</gene>
<keyword evidence="9" id="KW-1185">Reference proteome</keyword>
<comment type="subcellular location">
    <subcellularLocation>
        <location evidence="1">Cell outer membrane</location>
    </subcellularLocation>
</comment>
<dbReference type="PANTHER" id="PTHR30026:SF22">
    <property type="entry name" value="OUTER MEMBRANE EFFLUX PROTEIN"/>
    <property type="match status" value="1"/>
</dbReference>
<evidence type="ECO:0000256" key="7">
    <source>
        <dbReference type="ARBA" id="ARBA00023237"/>
    </source>
</evidence>
<dbReference type="PANTHER" id="PTHR30026">
    <property type="entry name" value="OUTER MEMBRANE PROTEIN TOLC"/>
    <property type="match status" value="1"/>
</dbReference>
<proteinExistence type="inferred from homology"/>
<keyword evidence="4" id="KW-1134">Transmembrane beta strand</keyword>
<evidence type="ECO:0000256" key="5">
    <source>
        <dbReference type="ARBA" id="ARBA00022692"/>
    </source>
</evidence>
<name>A0ABY2KH17_9RHOB</name>
<protein>
    <recommendedName>
        <fullName evidence="10">Adhesin transport system outer membrane protein</fullName>
    </recommendedName>
</protein>
<dbReference type="InterPro" id="IPR051906">
    <property type="entry name" value="TolC-like"/>
</dbReference>
<keyword evidence="6" id="KW-0472">Membrane</keyword>
<dbReference type="RefSeq" id="WP_135433789.1">
    <property type="nucleotide sequence ID" value="NZ_RPEM01000020.1"/>
</dbReference>
<evidence type="ECO:0008006" key="10">
    <source>
        <dbReference type="Google" id="ProtNLM"/>
    </source>
</evidence>
<evidence type="ECO:0000313" key="9">
    <source>
        <dbReference type="Proteomes" id="UP000297741"/>
    </source>
</evidence>
<accession>A0ABY2KH17</accession>
<evidence type="ECO:0000256" key="2">
    <source>
        <dbReference type="ARBA" id="ARBA00007613"/>
    </source>
</evidence>
<evidence type="ECO:0000256" key="3">
    <source>
        <dbReference type="ARBA" id="ARBA00022448"/>
    </source>
</evidence>
<dbReference type="PROSITE" id="PS51257">
    <property type="entry name" value="PROKAR_LIPOPROTEIN"/>
    <property type="match status" value="1"/>
</dbReference>
<dbReference type="SUPFAM" id="SSF56954">
    <property type="entry name" value="Outer membrane efflux proteins (OEP)"/>
    <property type="match status" value="1"/>
</dbReference>
<dbReference type="Pfam" id="PF02321">
    <property type="entry name" value="OEP"/>
    <property type="match status" value="1"/>
</dbReference>
<reference evidence="8 9" key="1">
    <citation type="submission" date="2018-11" db="EMBL/GenBank/DDBJ databases">
        <title>Tabrizicola sp. isolated from sediment of alpine lake.</title>
        <authorList>
            <person name="Liu Z."/>
        </authorList>
    </citation>
    <scope>NUCLEOTIDE SEQUENCE [LARGE SCALE GENOMIC DNA]</scope>
    <source>
        <strain evidence="8 9">DRYC-M-16</strain>
    </source>
</reference>
<keyword evidence="7" id="KW-0998">Cell outer membrane</keyword>
<evidence type="ECO:0000313" key="8">
    <source>
        <dbReference type="EMBL" id="TGD41561.1"/>
    </source>
</evidence>
<dbReference type="InterPro" id="IPR003423">
    <property type="entry name" value="OMP_efflux"/>
</dbReference>
<dbReference type="Gene3D" id="1.20.1600.10">
    <property type="entry name" value="Outer membrane efflux proteins (OEP)"/>
    <property type="match status" value="1"/>
</dbReference>
<evidence type="ECO:0000256" key="4">
    <source>
        <dbReference type="ARBA" id="ARBA00022452"/>
    </source>
</evidence>
<evidence type="ECO:0000256" key="6">
    <source>
        <dbReference type="ARBA" id="ARBA00023136"/>
    </source>
</evidence>
<keyword evidence="5" id="KW-0812">Transmembrane</keyword>
<sequence length="441" mass="46915">MRQALRLAGVLPVLAALVGCTGLREADGTEAAIRAKAAGLPVLTAPAGGSASDAAAGGLLQSPALREAASLVAASADDVRVQRAALFPSLGLTLGGGIGDAGRGDAALDLEGRQLILDFGDTKRAVTAADIDLQINYLVFQKTVDETLVASLSAYDATHMYRDLLSVRREQLVAMRKLEILIRARTETGAATSPDLLETRKRIQAAEFLVHDTQLAEAEAQDRLLRLTGLTEGGSVALPEGSCQTPGGTDDMRMAHLRLAKAQLKLERAERSRLPKISLNPIVRSGIGDGGANVGLNMGVQSDILEGGALTARANAARNSHLGAQAGVEAAQLDADLESRGLQRNLAAGRQKMAMLERQITLVTETRALYRSQYFELGTRQLSELLDNEEEFYNRQAEIIELRADMVEMRLDCAARSRSLRVALGVDGRSIYGFPLAADAI</sequence>
<comment type="similarity">
    <text evidence="2">Belongs to the outer membrane factor (OMF) (TC 1.B.17) family.</text>
</comment>
<comment type="caution">
    <text evidence="8">The sequence shown here is derived from an EMBL/GenBank/DDBJ whole genome shotgun (WGS) entry which is preliminary data.</text>
</comment>
<dbReference type="Proteomes" id="UP000297741">
    <property type="component" value="Unassembled WGS sequence"/>
</dbReference>
<evidence type="ECO:0000256" key="1">
    <source>
        <dbReference type="ARBA" id="ARBA00004442"/>
    </source>
</evidence>
<dbReference type="EMBL" id="RPEM01000020">
    <property type="protein sequence ID" value="TGD41561.1"/>
    <property type="molecule type" value="Genomic_DNA"/>
</dbReference>
<keyword evidence="3" id="KW-0813">Transport</keyword>
<organism evidence="8 9">
    <name type="scientific">Pseudotabrizicola sediminis</name>
    <dbReference type="NCBI Taxonomy" id="2486418"/>
    <lineage>
        <taxon>Bacteria</taxon>
        <taxon>Pseudomonadati</taxon>
        <taxon>Pseudomonadota</taxon>
        <taxon>Alphaproteobacteria</taxon>
        <taxon>Rhodobacterales</taxon>
        <taxon>Paracoccaceae</taxon>
        <taxon>Pseudotabrizicola</taxon>
    </lineage>
</organism>